<dbReference type="SUPFAM" id="SSF51197">
    <property type="entry name" value="Clavaminate synthase-like"/>
    <property type="match status" value="1"/>
</dbReference>
<dbReference type="EMBL" id="CAXAMM010038984">
    <property type="protein sequence ID" value="CAK9082686.1"/>
    <property type="molecule type" value="Genomic_DNA"/>
</dbReference>
<protein>
    <recommendedName>
        <fullName evidence="3">JmjC domain-containing protein</fullName>
    </recommendedName>
</protein>
<dbReference type="Proteomes" id="UP001642464">
    <property type="component" value="Unassembled WGS sequence"/>
</dbReference>
<organism evidence="1 2">
    <name type="scientific">Durusdinium trenchii</name>
    <dbReference type="NCBI Taxonomy" id="1381693"/>
    <lineage>
        <taxon>Eukaryota</taxon>
        <taxon>Sar</taxon>
        <taxon>Alveolata</taxon>
        <taxon>Dinophyceae</taxon>
        <taxon>Suessiales</taxon>
        <taxon>Symbiodiniaceae</taxon>
        <taxon>Durusdinium</taxon>
    </lineage>
</organism>
<keyword evidence="2" id="KW-1185">Reference proteome</keyword>
<gene>
    <name evidence="1" type="ORF">SCF082_LOCUS39289</name>
</gene>
<evidence type="ECO:0000313" key="1">
    <source>
        <dbReference type="EMBL" id="CAK9082686.1"/>
    </source>
</evidence>
<comment type="caution">
    <text evidence="1">The sequence shown here is derived from an EMBL/GenBank/DDBJ whole genome shotgun (WGS) entry which is preliminary data.</text>
</comment>
<evidence type="ECO:0000313" key="2">
    <source>
        <dbReference type="Proteomes" id="UP001642464"/>
    </source>
</evidence>
<reference evidence="1 2" key="1">
    <citation type="submission" date="2024-02" db="EMBL/GenBank/DDBJ databases">
        <authorList>
            <person name="Chen Y."/>
            <person name="Shah S."/>
            <person name="Dougan E. K."/>
            <person name="Thang M."/>
            <person name="Chan C."/>
        </authorList>
    </citation>
    <scope>NUCLEOTIDE SEQUENCE [LARGE SCALE GENOMIC DNA]</scope>
</reference>
<proteinExistence type="predicted"/>
<name>A0ABP0Q4R1_9DINO</name>
<sequence>MYTEAEIAMVQGIWPVELLKDPARYPRVIHTAADFLKELVTGYHVEDFVVLPRGTELLDLSFVDCIPQDVRECLQDCRSAYDFISRVLYRPEMLEKYRADVEYIDPQRQQRDILRKDKLDLGKRIREALRMAEAKEANPNSLYVAEMRLKQEAPHPMSLGEKVKTICQRDMKDVLGPLATWTLYWDRYDEGFFAGGRGSGKGLHVDQVLWSNVGRNYQGYKLVAAWPKGEVSKEVAMEFYDVLFAPPLRTRELEALQKAAKVVLLRPGDVYMFSGGVAHTVICVSQEMCLGVYESFVNLNPLQVDHFLHTADLEGPFFLDSYSMSPRSFRDTKDDCLDQLEDAAAHFENGGLRQVLQQTSPFAEAPASWFQLQSVLLADDDFLRTLQQHFARAVDLCAGDRYFRRHLIQRVRLASKACGGLGGDVPLRPGQPDEISSSSGLQRGIVEQDVQQLRRAAASVPASWRLSQWSQNCSCCMVPAALAIAGMRNLVVNKERFLSALHFMHLAAKGNWVDLLRNRASSKAPDLPADTCRYRQARNTVRQAGTWSQFCSGAAVLYGAVVFTGAVEAQDYRLLGLPESVVEQLVAAESHMAQLVRPLEDRTRRHTQRKWKRDLGFQVEIYGATYETPYLEELQAGSRGTPTFDQSSKIFVMKSQAIQTCNNADLVQPFSASAHIDIIALISSN</sequence>
<accession>A0ABP0Q4R1</accession>
<evidence type="ECO:0008006" key="3">
    <source>
        <dbReference type="Google" id="ProtNLM"/>
    </source>
</evidence>